<dbReference type="EMBL" id="QTJR01000001">
    <property type="protein sequence ID" value="RDY69799.1"/>
    <property type="molecule type" value="Genomic_DNA"/>
</dbReference>
<dbReference type="InterPro" id="IPR012577">
    <property type="entry name" value="NIPSNAP"/>
</dbReference>
<evidence type="ECO:0000259" key="1">
    <source>
        <dbReference type="Pfam" id="PF07978"/>
    </source>
</evidence>
<gene>
    <name evidence="2" type="ORF">DX912_01540</name>
</gene>
<reference evidence="2 3" key="1">
    <citation type="submission" date="2018-08" db="EMBL/GenBank/DDBJ databases">
        <title>Lysobacter soli KCTC 22011, whole genome shotgun sequence.</title>
        <authorList>
            <person name="Zhang X."/>
            <person name="Feng G."/>
            <person name="Zhu H."/>
        </authorList>
    </citation>
    <scope>NUCLEOTIDE SEQUENCE [LARGE SCALE GENOMIC DNA]</scope>
    <source>
        <strain evidence="2 3">KCTC 22011</strain>
    </source>
</reference>
<protein>
    <submittedName>
        <fullName evidence="2">NIPSNAP family protein</fullName>
    </submittedName>
</protein>
<dbReference type="AlphaFoldDB" id="A0A3D8VK90"/>
<keyword evidence="3" id="KW-1185">Reference proteome</keyword>
<organism evidence="2 3">
    <name type="scientific">Lysobacter soli</name>
    <dbReference type="NCBI Taxonomy" id="453783"/>
    <lineage>
        <taxon>Bacteria</taxon>
        <taxon>Pseudomonadati</taxon>
        <taxon>Pseudomonadota</taxon>
        <taxon>Gammaproteobacteria</taxon>
        <taxon>Lysobacterales</taxon>
        <taxon>Lysobacteraceae</taxon>
        <taxon>Lysobacter</taxon>
    </lineage>
</organism>
<dbReference type="SUPFAM" id="SSF54909">
    <property type="entry name" value="Dimeric alpha+beta barrel"/>
    <property type="match status" value="1"/>
</dbReference>
<evidence type="ECO:0000313" key="2">
    <source>
        <dbReference type="EMBL" id="RDY69799.1"/>
    </source>
</evidence>
<dbReference type="Proteomes" id="UP000256829">
    <property type="component" value="Unassembled WGS sequence"/>
</dbReference>
<dbReference type="InterPro" id="IPR011008">
    <property type="entry name" value="Dimeric_a/b-barrel"/>
</dbReference>
<sequence length="122" mass="14167">MPHSQRLIQIRTYQLVPDARDPFHRAFVDEAVPMLRRWQHEIVAFGPSPHAGDAYFLIRAYDDLDDLNARQDAFYGSPEWRQGPRERVLAMIRHYQDAVLWASPETLDDLRRRNPGDAAPTG</sequence>
<evidence type="ECO:0000313" key="3">
    <source>
        <dbReference type="Proteomes" id="UP000256829"/>
    </source>
</evidence>
<accession>A0A3D8VK90</accession>
<dbReference type="Gene3D" id="3.30.70.100">
    <property type="match status" value="1"/>
</dbReference>
<dbReference type="Pfam" id="PF07978">
    <property type="entry name" value="NIPSNAP"/>
    <property type="match status" value="1"/>
</dbReference>
<proteinExistence type="predicted"/>
<comment type="caution">
    <text evidence="2">The sequence shown here is derived from an EMBL/GenBank/DDBJ whole genome shotgun (WGS) entry which is preliminary data.</text>
</comment>
<dbReference type="RefSeq" id="WP_115841018.1">
    <property type="nucleotide sequence ID" value="NZ_CP183976.1"/>
</dbReference>
<feature type="domain" description="NIPSNAP" evidence="1">
    <location>
        <begin position="9"/>
        <end position="100"/>
    </location>
</feature>
<name>A0A3D8VK90_9GAMM</name>